<dbReference type="OrthoDB" id="9806601at2"/>
<evidence type="ECO:0000313" key="3">
    <source>
        <dbReference type="EMBL" id="RMC36255.1"/>
    </source>
</evidence>
<dbReference type="SUPFAM" id="SSF51905">
    <property type="entry name" value="FAD/NAD(P)-binding domain"/>
    <property type="match status" value="1"/>
</dbReference>
<accession>A0A3M0MFT3</accession>
<proteinExistence type="predicted"/>
<keyword evidence="4" id="KW-1185">Reference proteome</keyword>
<dbReference type="InterPro" id="IPR006076">
    <property type="entry name" value="FAD-dep_OxRdtase"/>
</dbReference>
<dbReference type="AlphaFoldDB" id="A0A3M0MFT3"/>
<dbReference type="GO" id="GO:0005737">
    <property type="term" value="C:cytoplasm"/>
    <property type="evidence" value="ECO:0007669"/>
    <property type="project" value="TreeGrafter"/>
</dbReference>
<dbReference type="PANTHER" id="PTHR13847:SF281">
    <property type="entry name" value="FAD DEPENDENT OXIDOREDUCTASE DOMAIN-CONTAINING PROTEIN"/>
    <property type="match status" value="1"/>
</dbReference>
<dbReference type="GO" id="GO:0016491">
    <property type="term" value="F:oxidoreductase activity"/>
    <property type="evidence" value="ECO:0007669"/>
    <property type="project" value="UniProtKB-KW"/>
</dbReference>
<gene>
    <name evidence="3" type="ORF">C9E81_06090</name>
</gene>
<sequence>MTLTESKMNTTPYWWDAAPPRPLPQKQLEKTVDVAIVGAGYAGLTAGLTLARAGRAVAVFDRQHPGEGASSRNGGITSGNIRLDHQTLLRKFGEERTMAIEAEGKQAREHLYNLLEEEGIDCDFRLSGRYVCAIGPQDYEQMSRNAEKLRRDLGIEAYAVPQAEQRNYIGSDYFRGGMVRMDIGGLHPAKFIAELLRVAQAAGVVVHSDTAVTKIDRDGGAFTVRTSRGQVRARQVLVCTNGYTDEASPWLQRRLVPVRSRIIATEELPAELMARLMPRQMMLSDTRVLGFYFRPSPDGKRILFGGRDGTYSDDPAKPVAYLHKNLLEIFPELQGTPISHTWFGNVAMHRDMIPRIFTRDEIVYATGFCGSGVVWAPWIGRRAALKLLGQEQDNPSAFDFRAPASIPFYRGKPWFMPFFMALYKARDRKKMRREGRI</sequence>
<protein>
    <submittedName>
        <fullName evidence="3">FAD-binding oxidoreductase</fullName>
    </submittedName>
</protein>
<dbReference type="Gene3D" id="3.30.9.10">
    <property type="entry name" value="D-Amino Acid Oxidase, subunit A, domain 2"/>
    <property type="match status" value="1"/>
</dbReference>
<dbReference type="Pfam" id="PF01266">
    <property type="entry name" value="DAO"/>
    <property type="match status" value="1"/>
</dbReference>
<evidence type="ECO:0000313" key="4">
    <source>
        <dbReference type="Proteomes" id="UP000273516"/>
    </source>
</evidence>
<feature type="domain" description="FAD dependent oxidoreductase" evidence="2">
    <location>
        <begin position="33"/>
        <end position="384"/>
    </location>
</feature>
<dbReference type="PANTHER" id="PTHR13847">
    <property type="entry name" value="SARCOSINE DEHYDROGENASE-RELATED"/>
    <property type="match status" value="1"/>
</dbReference>
<dbReference type="InterPro" id="IPR036188">
    <property type="entry name" value="FAD/NAD-bd_sf"/>
</dbReference>
<keyword evidence="1" id="KW-0560">Oxidoreductase</keyword>
<reference evidence="3 4" key="1">
    <citation type="submission" date="2018-07" db="EMBL/GenBank/DDBJ databases">
        <authorList>
            <person name="Zhang Y."/>
            <person name="Wang L."/>
            <person name="Ma S."/>
        </authorList>
    </citation>
    <scope>NUCLEOTIDE SEQUENCE [LARGE SCALE GENOMIC DNA]</scope>
    <source>
        <strain evidence="3 4">4-2</strain>
    </source>
</reference>
<evidence type="ECO:0000259" key="2">
    <source>
        <dbReference type="Pfam" id="PF01266"/>
    </source>
</evidence>
<organism evidence="3 4">
    <name type="scientific">Paracoccus alkanivorans</name>
    <dbReference type="NCBI Taxonomy" id="2116655"/>
    <lineage>
        <taxon>Bacteria</taxon>
        <taxon>Pseudomonadati</taxon>
        <taxon>Pseudomonadota</taxon>
        <taxon>Alphaproteobacteria</taxon>
        <taxon>Rhodobacterales</taxon>
        <taxon>Paracoccaceae</taxon>
        <taxon>Paracoccus</taxon>
    </lineage>
</organism>
<name>A0A3M0MFT3_9RHOB</name>
<evidence type="ECO:0000256" key="1">
    <source>
        <dbReference type="ARBA" id="ARBA00023002"/>
    </source>
</evidence>
<dbReference type="RefSeq" id="WP_122111419.1">
    <property type="nucleotide sequence ID" value="NZ_QOKZ01000002.1"/>
</dbReference>
<dbReference type="Gene3D" id="3.50.50.60">
    <property type="entry name" value="FAD/NAD(P)-binding domain"/>
    <property type="match status" value="1"/>
</dbReference>
<comment type="caution">
    <text evidence="3">The sequence shown here is derived from an EMBL/GenBank/DDBJ whole genome shotgun (WGS) entry which is preliminary data.</text>
</comment>
<dbReference type="EMBL" id="QOKZ01000002">
    <property type="protein sequence ID" value="RMC36255.1"/>
    <property type="molecule type" value="Genomic_DNA"/>
</dbReference>
<dbReference type="Proteomes" id="UP000273516">
    <property type="component" value="Unassembled WGS sequence"/>
</dbReference>